<keyword evidence="5 7" id="KW-1133">Transmembrane helix</keyword>
<evidence type="ECO:0000256" key="1">
    <source>
        <dbReference type="ARBA" id="ARBA00004477"/>
    </source>
</evidence>
<evidence type="ECO:0000256" key="3">
    <source>
        <dbReference type="ARBA" id="ARBA00022692"/>
    </source>
</evidence>
<dbReference type="Pfam" id="PF04420">
    <property type="entry name" value="CHD5"/>
    <property type="match status" value="1"/>
</dbReference>
<name>A0A4Q0A019_9FUNG</name>
<dbReference type="InterPro" id="IPR028945">
    <property type="entry name" value="Get1"/>
</dbReference>
<organism evidence="9 10">
    <name type="scientific">Dimargaris cristalligena</name>
    <dbReference type="NCBI Taxonomy" id="215637"/>
    <lineage>
        <taxon>Eukaryota</taxon>
        <taxon>Fungi</taxon>
        <taxon>Fungi incertae sedis</taxon>
        <taxon>Zoopagomycota</taxon>
        <taxon>Kickxellomycotina</taxon>
        <taxon>Dimargaritomycetes</taxon>
        <taxon>Dimargaritales</taxon>
        <taxon>Dimargaritaceae</taxon>
        <taxon>Dimargaris</taxon>
    </lineage>
</organism>
<evidence type="ECO:0000256" key="6">
    <source>
        <dbReference type="ARBA" id="ARBA00023136"/>
    </source>
</evidence>
<protein>
    <submittedName>
        <fullName evidence="9">WRB/Get1 family</fullName>
    </submittedName>
</protein>
<evidence type="ECO:0000256" key="4">
    <source>
        <dbReference type="ARBA" id="ARBA00022824"/>
    </source>
</evidence>
<feature type="transmembrane region" description="Helical" evidence="7">
    <location>
        <begin position="142"/>
        <end position="160"/>
    </location>
</feature>
<dbReference type="STRING" id="215637.A0A4Q0A019"/>
<comment type="subcellular location">
    <subcellularLocation>
        <location evidence="1">Endoplasmic reticulum membrane</location>
        <topology evidence="1">Multi-pass membrane protein</topology>
    </subcellularLocation>
</comment>
<evidence type="ECO:0000313" key="10">
    <source>
        <dbReference type="Proteomes" id="UP000268162"/>
    </source>
</evidence>
<dbReference type="PANTHER" id="PTHR42650">
    <property type="entry name" value="TAIL-ANCHORED PROTEIN INSERTION RECEPTOR WRB"/>
    <property type="match status" value="1"/>
</dbReference>
<reference evidence="10" key="1">
    <citation type="journal article" date="2018" name="Nat. Microbiol.">
        <title>Leveraging single-cell genomics to expand the fungal tree of life.</title>
        <authorList>
            <person name="Ahrendt S.R."/>
            <person name="Quandt C.A."/>
            <person name="Ciobanu D."/>
            <person name="Clum A."/>
            <person name="Salamov A."/>
            <person name="Andreopoulos B."/>
            <person name="Cheng J.F."/>
            <person name="Woyke T."/>
            <person name="Pelin A."/>
            <person name="Henrissat B."/>
            <person name="Reynolds N.K."/>
            <person name="Benny G.L."/>
            <person name="Smith M.E."/>
            <person name="James T.Y."/>
            <person name="Grigoriev I.V."/>
        </authorList>
    </citation>
    <scope>NUCLEOTIDE SEQUENCE [LARGE SCALE GENOMIC DNA]</scope>
    <source>
        <strain evidence="10">RSA 468</strain>
    </source>
</reference>
<evidence type="ECO:0000256" key="5">
    <source>
        <dbReference type="ARBA" id="ARBA00022989"/>
    </source>
</evidence>
<dbReference type="GO" id="GO:0043495">
    <property type="term" value="F:protein-membrane adaptor activity"/>
    <property type="evidence" value="ECO:0007669"/>
    <property type="project" value="TreeGrafter"/>
</dbReference>
<feature type="signal peptide" evidence="8">
    <location>
        <begin position="1"/>
        <end position="19"/>
    </location>
</feature>
<keyword evidence="8" id="KW-0732">Signal</keyword>
<gene>
    <name evidence="9" type="ORF">BJ085DRAFT_22023</name>
</gene>
<dbReference type="Proteomes" id="UP000268162">
    <property type="component" value="Unassembled WGS sequence"/>
</dbReference>
<dbReference type="GO" id="GO:0043529">
    <property type="term" value="C:GET complex"/>
    <property type="evidence" value="ECO:0007669"/>
    <property type="project" value="TreeGrafter"/>
</dbReference>
<comment type="similarity">
    <text evidence="2">Belongs to the WRB/GET1 family.</text>
</comment>
<keyword evidence="4" id="KW-0256">Endoplasmic reticulum</keyword>
<keyword evidence="10" id="KW-1185">Reference proteome</keyword>
<dbReference type="GO" id="GO:0005789">
    <property type="term" value="C:endoplasmic reticulum membrane"/>
    <property type="evidence" value="ECO:0007669"/>
    <property type="project" value="UniProtKB-SubCell"/>
</dbReference>
<proteinExistence type="inferred from homology"/>
<dbReference type="InterPro" id="IPR029012">
    <property type="entry name" value="Helix_hairpin_bin_sf"/>
</dbReference>
<dbReference type="AlphaFoldDB" id="A0A4Q0A019"/>
<keyword evidence="3 7" id="KW-0812">Transmembrane</keyword>
<feature type="chain" id="PRO_5020198317" evidence="8">
    <location>
        <begin position="20"/>
        <end position="183"/>
    </location>
</feature>
<evidence type="ECO:0000256" key="7">
    <source>
        <dbReference type="SAM" id="Phobius"/>
    </source>
</evidence>
<evidence type="ECO:0000256" key="8">
    <source>
        <dbReference type="SAM" id="SignalP"/>
    </source>
</evidence>
<dbReference type="GO" id="GO:0071816">
    <property type="term" value="P:tail-anchored membrane protein insertion into ER membrane"/>
    <property type="evidence" value="ECO:0007669"/>
    <property type="project" value="InterPro"/>
</dbReference>
<evidence type="ECO:0000256" key="2">
    <source>
        <dbReference type="ARBA" id="ARBA00010799"/>
    </source>
</evidence>
<dbReference type="Gene3D" id="1.10.287.660">
    <property type="entry name" value="Helix hairpin bin"/>
    <property type="match status" value="1"/>
</dbReference>
<evidence type="ECO:0000313" key="9">
    <source>
        <dbReference type="EMBL" id="RKP39058.1"/>
    </source>
</evidence>
<dbReference type="PANTHER" id="PTHR42650:SF1">
    <property type="entry name" value="GUIDED ENTRY OF TAIL-ANCHORED PROTEINS FACTOR 1"/>
    <property type="match status" value="1"/>
</dbReference>
<dbReference type="EMBL" id="ML002302">
    <property type="protein sequence ID" value="RKP39058.1"/>
    <property type="molecule type" value="Genomic_DNA"/>
</dbReference>
<keyword evidence="6 7" id="KW-0472">Membrane</keyword>
<accession>A0A4Q0A019</accession>
<sequence>MYLLLVILFISFLTEICHCIGYSTLASQAWYWYRRILFAKETAAQQKLKDVLLALKTELRQTTAQDEFARWAKLKRRLDKDMATFDSKTSEQAYAKSAFEIKVTIFMRIFLYGIRSFVLFWYRSSAVFFLPTHWFDPISSFLAYPLAPTGSVSVPIWMYVCHRVCSQSVRTIQQMVQPADTKY</sequence>
<feature type="transmembrane region" description="Helical" evidence="7">
    <location>
        <begin position="109"/>
        <end position="130"/>
    </location>
</feature>